<keyword evidence="4" id="KW-1185">Reference proteome</keyword>
<dbReference type="OrthoDB" id="9791689at2"/>
<dbReference type="AlphaFoldDB" id="A0A5C6U713"/>
<sequence length="407" mass="44080">MTRDCQLCIVGGGPAGLFAGLLFARAGVETLVIEKHNDFLRDFRGDTVHPSTLELFDQLGLLESLLALPHDRVETIGGRIMGEMLTIADFRHLKVPAPYIALMPQWDLLAFIAAEASHYPNFTLRMNCEATGVTTAPTGRVTGVKIARGKDISADLVIAADGRGSVIRTAAALPLETIGAPMDVFWFRVAKHPADANATFGVFENGRIGVFIDRGDYWQVAFVFAKGGAQALRSRGLDSFKATVTDMAPGLAHGIAALAHWDEVKLLRVSLDRLTRWHRHGLLVIGDAAHAMSPIGGVGINLAIQDAVAAANVLAGPMAAGASFDALLQEVQGRRWKPTVRMQALQKAAQDRLISPLLSGTSTRQRPPWQLRLLQYLPILQRIPARIMGLGFGRERIESPDAGQRRA</sequence>
<keyword evidence="1" id="KW-0560">Oxidoreductase</keyword>
<dbReference type="Gene3D" id="3.50.50.60">
    <property type="entry name" value="FAD/NAD(P)-binding domain"/>
    <property type="match status" value="2"/>
</dbReference>
<dbReference type="Pfam" id="PF01494">
    <property type="entry name" value="FAD_binding_3"/>
    <property type="match status" value="1"/>
</dbReference>
<evidence type="ECO:0000313" key="4">
    <source>
        <dbReference type="Proteomes" id="UP000321129"/>
    </source>
</evidence>
<feature type="domain" description="FAD-binding" evidence="2">
    <location>
        <begin position="4"/>
        <end position="323"/>
    </location>
</feature>
<dbReference type="InterPro" id="IPR050631">
    <property type="entry name" value="PheA/TfdB_FAD_monoxygenase"/>
</dbReference>
<dbReference type="EMBL" id="VOPY01000002">
    <property type="protein sequence ID" value="TXC68803.1"/>
    <property type="molecule type" value="Genomic_DNA"/>
</dbReference>
<protein>
    <submittedName>
        <fullName evidence="3">FAD-dependent oxidoreductase</fullName>
    </submittedName>
</protein>
<dbReference type="NCBIfam" id="NF004834">
    <property type="entry name" value="PRK06185.1-3"/>
    <property type="match status" value="1"/>
</dbReference>
<dbReference type="GO" id="GO:0016491">
    <property type="term" value="F:oxidoreductase activity"/>
    <property type="evidence" value="ECO:0007669"/>
    <property type="project" value="UniProtKB-KW"/>
</dbReference>
<comment type="caution">
    <text evidence="3">The sequence shown here is derived from an EMBL/GenBank/DDBJ whole genome shotgun (WGS) entry which is preliminary data.</text>
</comment>
<dbReference type="PANTHER" id="PTHR43476:SF5">
    <property type="entry name" value="FAD-DEPENDENT MONOOXYGENASE"/>
    <property type="match status" value="1"/>
</dbReference>
<organism evidence="3 4">
    <name type="scientific">Flavisphingopyxis soli</name>
    <dbReference type="NCBI Taxonomy" id="2601267"/>
    <lineage>
        <taxon>Bacteria</taxon>
        <taxon>Pseudomonadati</taxon>
        <taxon>Pseudomonadota</taxon>
        <taxon>Alphaproteobacteria</taxon>
        <taxon>Sphingomonadales</taxon>
        <taxon>Sphingopyxidaceae</taxon>
        <taxon>Flavisphingopyxis</taxon>
    </lineage>
</organism>
<dbReference type="PANTHER" id="PTHR43476">
    <property type="entry name" value="3-(3-HYDROXY-PHENYL)PROPIONATE/3-HYDROXYCINNAMIC ACID HYDROXYLASE"/>
    <property type="match status" value="1"/>
</dbReference>
<evidence type="ECO:0000256" key="1">
    <source>
        <dbReference type="ARBA" id="ARBA00023002"/>
    </source>
</evidence>
<accession>A0A5C6U713</accession>
<evidence type="ECO:0000313" key="3">
    <source>
        <dbReference type="EMBL" id="TXC68803.1"/>
    </source>
</evidence>
<dbReference type="PRINTS" id="PR00420">
    <property type="entry name" value="RNGMNOXGNASE"/>
</dbReference>
<dbReference type="SUPFAM" id="SSF51905">
    <property type="entry name" value="FAD/NAD(P)-binding domain"/>
    <property type="match status" value="1"/>
</dbReference>
<gene>
    <name evidence="3" type="ORF">FSZ31_07460</name>
</gene>
<proteinExistence type="predicted"/>
<dbReference type="InterPro" id="IPR002938">
    <property type="entry name" value="FAD-bd"/>
</dbReference>
<dbReference type="GO" id="GO:0071949">
    <property type="term" value="F:FAD binding"/>
    <property type="evidence" value="ECO:0007669"/>
    <property type="project" value="InterPro"/>
</dbReference>
<name>A0A5C6U713_9SPHN</name>
<dbReference type="RefSeq" id="WP_147122757.1">
    <property type="nucleotide sequence ID" value="NZ_VOPY01000002.1"/>
</dbReference>
<evidence type="ECO:0000259" key="2">
    <source>
        <dbReference type="Pfam" id="PF01494"/>
    </source>
</evidence>
<dbReference type="Proteomes" id="UP000321129">
    <property type="component" value="Unassembled WGS sequence"/>
</dbReference>
<reference evidence="3 4" key="1">
    <citation type="submission" date="2019-08" db="EMBL/GenBank/DDBJ databases">
        <title>Sphingorhabdus soil sp. nov., isolated from arctic soil.</title>
        <authorList>
            <person name="Liu Y."/>
        </authorList>
    </citation>
    <scope>NUCLEOTIDE SEQUENCE [LARGE SCALE GENOMIC DNA]</scope>
    <source>
        <strain evidence="3 4">D-2Q-5-6</strain>
    </source>
</reference>
<dbReference type="InterPro" id="IPR036188">
    <property type="entry name" value="FAD/NAD-bd_sf"/>
</dbReference>